<dbReference type="Proteomes" id="UP000011666">
    <property type="component" value="Unassembled WGS sequence"/>
</dbReference>
<evidence type="ECO:0008006" key="3">
    <source>
        <dbReference type="Google" id="ProtNLM"/>
    </source>
</evidence>
<accession>M0QFE2</accession>
<proteinExistence type="predicted"/>
<dbReference type="STRING" id="1223545.GS4_05_02340"/>
<reference evidence="1 2" key="1">
    <citation type="submission" date="2013-01" db="EMBL/GenBank/DDBJ databases">
        <title>Whole genome shotgun sequence of Gordonia soli NBRC 108243.</title>
        <authorList>
            <person name="Isaki-Nakamura S."/>
            <person name="Hosoyama A."/>
            <person name="Tsuchikane K."/>
            <person name="Ando Y."/>
            <person name="Baba S."/>
            <person name="Ohji S."/>
            <person name="Hamada M."/>
            <person name="Tamura T."/>
            <person name="Yamazoe A."/>
            <person name="Yamazaki S."/>
            <person name="Fujita N."/>
        </authorList>
    </citation>
    <scope>NUCLEOTIDE SEQUENCE [LARGE SCALE GENOMIC DNA]</scope>
    <source>
        <strain evidence="1 2">NBRC 108243</strain>
    </source>
</reference>
<comment type="caution">
    <text evidence="1">The sequence shown here is derived from an EMBL/GenBank/DDBJ whole genome shotgun (WGS) entry which is preliminary data.</text>
</comment>
<dbReference type="OrthoDB" id="5517693at2"/>
<organism evidence="1 2">
    <name type="scientific">Gordonia soli NBRC 108243</name>
    <dbReference type="NCBI Taxonomy" id="1223545"/>
    <lineage>
        <taxon>Bacteria</taxon>
        <taxon>Bacillati</taxon>
        <taxon>Actinomycetota</taxon>
        <taxon>Actinomycetes</taxon>
        <taxon>Mycobacteriales</taxon>
        <taxon>Gordoniaceae</taxon>
        <taxon>Gordonia</taxon>
    </lineage>
</organism>
<dbReference type="EMBL" id="BANX01000005">
    <property type="protein sequence ID" value="GAC67021.1"/>
    <property type="molecule type" value="Genomic_DNA"/>
</dbReference>
<gene>
    <name evidence="1" type="ORF">GS4_05_02340</name>
</gene>
<name>M0QFE2_9ACTN</name>
<evidence type="ECO:0000313" key="2">
    <source>
        <dbReference type="Proteomes" id="UP000011666"/>
    </source>
</evidence>
<dbReference type="AlphaFoldDB" id="M0QFE2"/>
<dbReference type="eggNOG" id="COG5340">
    <property type="taxonomic scope" value="Bacteria"/>
</dbReference>
<keyword evidence="2" id="KW-1185">Reference proteome</keyword>
<protein>
    <recommendedName>
        <fullName evidence="3">AbiEi antitoxin C-terminal domain-containing protein</fullName>
    </recommendedName>
</protein>
<dbReference type="RefSeq" id="WP_007617781.1">
    <property type="nucleotide sequence ID" value="NZ_BANX01000005.1"/>
</dbReference>
<evidence type="ECO:0000313" key="1">
    <source>
        <dbReference type="EMBL" id="GAC67021.1"/>
    </source>
</evidence>
<sequence length="306" mass="33458">MIEYPTDRHGLVFRRSAVDAGFSDNQLARAHRSGDLIRIWPGASVSATEELSPQQRYRLQSIAAAELGDGANTLSHQSSGMMLGLSMLEPAMDRVHFSTGLASGGRVEKRRHLHAGFLDESEIVVVDGIAVTSMERTAADIACAGTFAQALAVLDSALRLGADPEVIAEKLVGTRTGVARARRALGHADPLSENAGESWGRAQMIEAGLPVPRLQHEFVDGTGVFVARSDYDWDGRLVGEFDGWAKYQRHLSPGETSFDAMRREKNREDALRRMGIMVVRWTWDALRRGLVVPMIAEWLGRLGIAA</sequence>